<dbReference type="OrthoDB" id="148600at2"/>
<evidence type="ECO:0000259" key="4">
    <source>
        <dbReference type="SMART" id="SM00656"/>
    </source>
</evidence>
<keyword evidence="2" id="KW-0119">Carbohydrate metabolism</keyword>
<proteinExistence type="inferred from homology"/>
<keyword evidence="2" id="KW-0624">Polysaccharide degradation</keyword>
<dbReference type="PANTHER" id="PTHR31683:SF18">
    <property type="entry name" value="PECTATE LYASE 21-RELATED"/>
    <property type="match status" value="1"/>
</dbReference>
<keyword evidence="2" id="KW-0964">Secreted</keyword>
<dbReference type="GO" id="GO:0000272">
    <property type="term" value="P:polysaccharide catabolic process"/>
    <property type="evidence" value="ECO:0007669"/>
    <property type="project" value="UniProtKB-KW"/>
</dbReference>
<protein>
    <submittedName>
        <fullName evidence="5">Pectate lyase</fullName>
    </submittedName>
</protein>
<evidence type="ECO:0000256" key="1">
    <source>
        <dbReference type="ARBA" id="ARBA00023239"/>
    </source>
</evidence>
<dbReference type="EMBL" id="PZZP01000001">
    <property type="protein sequence ID" value="PTM59989.1"/>
    <property type="molecule type" value="Genomic_DNA"/>
</dbReference>
<dbReference type="Gene3D" id="2.160.20.10">
    <property type="entry name" value="Single-stranded right-handed beta-helix, Pectin lyase-like"/>
    <property type="match status" value="1"/>
</dbReference>
<dbReference type="InterPro" id="IPR002022">
    <property type="entry name" value="Pec_lyase"/>
</dbReference>
<feature type="region of interest" description="Disordered" evidence="3">
    <location>
        <begin position="260"/>
        <end position="320"/>
    </location>
</feature>
<evidence type="ECO:0000256" key="2">
    <source>
        <dbReference type="RuleBase" id="RU361173"/>
    </source>
</evidence>
<organism evidence="5 6">
    <name type="scientific">Desmospora activa DSM 45169</name>
    <dbReference type="NCBI Taxonomy" id="1121389"/>
    <lineage>
        <taxon>Bacteria</taxon>
        <taxon>Bacillati</taxon>
        <taxon>Bacillota</taxon>
        <taxon>Bacilli</taxon>
        <taxon>Bacillales</taxon>
        <taxon>Thermoactinomycetaceae</taxon>
        <taxon>Desmospora</taxon>
    </lineage>
</organism>
<dbReference type="PANTHER" id="PTHR31683">
    <property type="entry name" value="PECTATE LYASE 18-RELATED"/>
    <property type="match status" value="1"/>
</dbReference>
<dbReference type="InterPro" id="IPR011050">
    <property type="entry name" value="Pectin_lyase_fold/virulence"/>
</dbReference>
<dbReference type="GO" id="GO:0030570">
    <property type="term" value="F:pectate lyase activity"/>
    <property type="evidence" value="ECO:0007669"/>
    <property type="project" value="InterPro"/>
</dbReference>
<sequence>MKKAFVWYVAVSLVLVGIPFLPLSAVEADVGKQDVEIAATPVGFASVNGSTTGGAGGSTVTVSNATDLINQMQATGPRIIQVSGTISLPAGMHRVASDKTIIGLGSNARITNGGFNLRSVNNIIIQNLTFSGSNDDAINVGYGSHHIWIDHNTFSNAYDGLVDINRQSSYVTVSWNRFQNHDKTSLVGNTDNAPEDRGHLKVTYHHNWFEGTGSRHPRVRFGEVHVFNNYYDAVRGYGIASTMEADVVVESNYFRNVSNPTHVGYGSSGPGDLVERNNVYSNSGTPETRGSAFNPPYSYSPDNAANVPDRVRNGAGAGKL</sequence>
<dbReference type="GO" id="GO:0005576">
    <property type="term" value="C:extracellular region"/>
    <property type="evidence" value="ECO:0007669"/>
    <property type="project" value="UniProtKB-SubCell"/>
</dbReference>
<feature type="domain" description="Pectate lyase" evidence="4">
    <location>
        <begin position="55"/>
        <end position="260"/>
    </location>
</feature>
<dbReference type="Pfam" id="PF00544">
    <property type="entry name" value="Pectate_lyase_4"/>
    <property type="match status" value="1"/>
</dbReference>
<evidence type="ECO:0000313" key="5">
    <source>
        <dbReference type="EMBL" id="PTM59989.1"/>
    </source>
</evidence>
<dbReference type="InterPro" id="IPR045032">
    <property type="entry name" value="PEL"/>
</dbReference>
<evidence type="ECO:0000313" key="6">
    <source>
        <dbReference type="Proteomes" id="UP000241639"/>
    </source>
</evidence>
<dbReference type="InterPro" id="IPR012334">
    <property type="entry name" value="Pectin_lyas_fold"/>
</dbReference>
<evidence type="ECO:0000256" key="3">
    <source>
        <dbReference type="SAM" id="MobiDB-lite"/>
    </source>
</evidence>
<dbReference type="RefSeq" id="WP_107727743.1">
    <property type="nucleotide sequence ID" value="NZ_PZZP01000001.1"/>
</dbReference>
<dbReference type="SMART" id="SM00656">
    <property type="entry name" value="Amb_all"/>
    <property type="match status" value="1"/>
</dbReference>
<comment type="caution">
    <text evidence="5">The sequence shown here is derived from an EMBL/GenBank/DDBJ whole genome shotgun (WGS) entry which is preliminary data.</text>
</comment>
<dbReference type="Proteomes" id="UP000241639">
    <property type="component" value="Unassembled WGS sequence"/>
</dbReference>
<feature type="compositionally biased region" description="Polar residues" evidence="3">
    <location>
        <begin position="278"/>
        <end position="288"/>
    </location>
</feature>
<accession>A0A2T4ZDM2</accession>
<name>A0A2T4ZDM2_9BACL</name>
<gene>
    <name evidence="5" type="ORF">C8J48_2628</name>
</gene>
<reference evidence="5 6" key="1">
    <citation type="submission" date="2018-04" db="EMBL/GenBank/DDBJ databases">
        <title>Genomic Encyclopedia of Archaeal and Bacterial Type Strains, Phase II (KMG-II): from individual species to whole genera.</title>
        <authorList>
            <person name="Goeker M."/>
        </authorList>
    </citation>
    <scope>NUCLEOTIDE SEQUENCE [LARGE SCALE GENOMIC DNA]</scope>
    <source>
        <strain evidence="5 6">DSM 45169</strain>
    </source>
</reference>
<dbReference type="SUPFAM" id="SSF51126">
    <property type="entry name" value="Pectin lyase-like"/>
    <property type="match status" value="1"/>
</dbReference>
<keyword evidence="6" id="KW-1185">Reference proteome</keyword>
<keyword evidence="1 2" id="KW-0456">Lyase</keyword>
<comment type="similarity">
    <text evidence="2">Belongs to the polysaccharide lyase 1 family.</text>
</comment>
<dbReference type="AlphaFoldDB" id="A0A2T4ZDM2"/>
<comment type="subcellular location">
    <subcellularLocation>
        <location evidence="2">Secreted</location>
    </subcellularLocation>
</comment>